<gene>
    <name evidence="3" type="ORF">Sango_0678900</name>
</gene>
<dbReference type="PANTHER" id="PTHR31713:SF43">
    <property type="entry name" value="CALMODULIN-BINDING PROTEIN 60 G"/>
    <property type="match status" value="1"/>
</dbReference>
<reference evidence="3" key="2">
    <citation type="journal article" date="2024" name="Plant">
        <title>Genomic evolution and insights into agronomic trait innovations of Sesamum species.</title>
        <authorList>
            <person name="Miao H."/>
            <person name="Wang L."/>
            <person name="Qu L."/>
            <person name="Liu H."/>
            <person name="Sun Y."/>
            <person name="Le M."/>
            <person name="Wang Q."/>
            <person name="Wei S."/>
            <person name="Zheng Y."/>
            <person name="Lin W."/>
            <person name="Duan Y."/>
            <person name="Cao H."/>
            <person name="Xiong S."/>
            <person name="Wang X."/>
            <person name="Wei L."/>
            <person name="Li C."/>
            <person name="Ma Q."/>
            <person name="Ju M."/>
            <person name="Zhao R."/>
            <person name="Li G."/>
            <person name="Mu C."/>
            <person name="Tian Q."/>
            <person name="Mei H."/>
            <person name="Zhang T."/>
            <person name="Gao T."/>
            <person name="Zhang H."/>
        </authorList>
    </citation>
    <scope>NUCLEOTIDE SEQUENCE</scope>
    <source>
        <strain evidence="3">K16</strain>
    </source>
</reference>
<dbReference type="Pfam" id="PF07887">
    <property type="entry name" value="Calmodulin_bind"/>
    <property type="match status" value="1"/>
</dbReference>
<organism evidence="3 4">
    <name type="scientific">Sesamum angolense</name>
    <dbReference type="NCBI Taxonomy" id="2727404"/>
    <lineage>
        <taxon>Eukaryota</taxon>
        <taxon>Viridiplantae</taxon>
        <taxon>Streptophyta</taxon>
        <taxon>Embryophyta</taxon>
        <taxon>Tracheophyta</taxon>
        <taxon>Spermatophyta</taxon>
        <taxon>Magnoliopsida</taxon>
        <taxon>eudicotyledons</taxon>
        <taxon>Gunneridae</taxon>
        <taxon>Pentapetalae</taxon>
        <taxon>asterids</taxon>
        <taxon>lamiids</taxon>
        <taxon>Lamiales</taxon>
        <taxon>Pedaliaceae</taxon>
        <taxon>Sesamum</taxon>
    </lineage>
</organism>
<dbReference type="AlphaFoldDB" id="A0AAE1X8J3"/>
<proteinExistence type="predicted"/>
<dbReference type="InterPro" id="IPR046830">
    <property type="entry name" value="Calmod_bind_M"/>
</dbReference>
<dbReference type="GO" id="GO:0003700">
    <property type="term" value="F:DNA-binding transcription factor activity"/>
    <property type="evidence" value="ECO:0007669"/>
    <property type="project" value="TreeGrafter"/>
</dbReference>
<evidence type="ECO:0000259" key="1">
    <source>
        <dbReference type="Pfam" id="PF07887"/>
    </source>
</evidence>
<feature type="domain" description="Calmodulin binding protein central" evidence="2">
    <location>
        <begin position="198"/>
        <end position="256"/>
    </location>
</feature>
<evidence type="ECO:0000313" key="3">
    <source>
        <dbReference type="EMBL" id="KAK4406724.1"/>
    </source>
</evidence>
<feature type="domain" description="Calmodulin binding protein-like N-terminal" evidence="1">
    <location>
        <begin position="80"/>
        <end position="185"/>
    </location>
</feature>
<evidence type="ECO:0000313" key="4">
    <source>
        <dbReference type="Proteomes" id="UP001289374"/>
    </source>
</evidence>
<comment type="caution">
    <text evidence="3">The sequence shown here is derived from an EMBL/GenBank/DDBJ whole genome shotgun (WGS) entry which is preliminary data.</text>
</comment>
<reference evidence="3" key="1">
    <citation type="submission" date="2020-06" db="EMBL/GenBank/DDBJ databases">
        <authorList>
            <person name="Li T."/>
            <person name="Hu X."/>
            <person name="Zhang T."/>
            <person name="Song X."/>
            <person name="Zhang H."/>
            <person name="Dai N."/>
            <person name="Sheng W."/>
            <person name="Hou X."/>
            <person name="Wei L."/>
        </authorList>
    </citation>
    <scope>NUCLEOTIDE SEQUENCE</scope>
    <source>
        <strain evidence="3">K16</strain>
        <tissue evidence="3">Leaf</tissue>
    </source>
</reference>
<evidence type="ECO:0000259" key="2">
    <source>
        <dbReference type="Pfam" id="PF20451"/>
    </source>
</evidence>
<dbReference type="EMBL" id="JACGWL010000003">
    <property type="protein sequence ID" value="KAK4406724.1"/>
    <property type="molecule type" value="Genomic_DNA"/>
</dbReference>
<dbReference type="GO" id="GO:0005516">
    <property type="term" value="F:calmodulin binding"/>
    <property type="evidence" value="ECO:0007669"/>
    <property type="project" value="InterPro"/>
</dbReference>
<dbReference type="GO" id="GO:0005634">
    <property type="term" value="C:nucleus"/>
    <property type="evidence" value="ECO:0007669"/>
    <property type="project" value="TreeGrafter"/>
</dbReference>
<name>A0AAE1X8J3_9LAMI</name>
<dbReference type="GO" id="GO:0043565">
    <property type="term" value="F:sequence-specific DNA binding"/>
    <property type="evidence" value="ECO:0007669"/>
    <property type="project" value="TreeGrafter"/>
</dbReference>
<accession>A0AAE1X8J3</accession>
<dbReference type="InterPro" id="IPR046831">
    <property type="entry name" value="Calmodulin_bind_N"/>
</dbReference>
<dbReference type="Proteomes" id="UP001289374">
    <property type="component" value="Unassembled WGS sequence"/>
</dbReference>
<sequence>MVLKRQLREGGEEGSELPTKRRHLVSTILKGPNYGRTLQEYVPCLEPIIRKWVQEAVERAIDTSLRSSYNQEECSRSRSLQLQFHTKVNIVVLDGDFGPDGQEEWTKKEFNRRIVKNREGKRPLVAGELMVPLKDGIGHIGEISFTDNSSWIRSGKFRLGAQVHASSDELRIREAISNSFKVKDHRGESYQKHYPPSLDDEVWRLEKIAKDGTSHQKLTQYGITSVRDFLRLYFSDQFTLRARMVENLKQHAYRNIKDWVSFCDPSIVGYPMLSASPAADSHTSPNMGLQGVNFQEQDHHESEMNTYHPTLSPPYKTEMEQHNCSFELGESSYPMQGFNLTFRNSFGMSNSPPGFYIGGNYVENQLSTDDLPIDDFQVDSSALQGNGLFLEPNNPEIGIFSSDSGILITRNPRPKTRWCKLLAVVKWRILVRRHVAARKWKRFYNYMWVAPEEGVVKVNFDASSLKIRVELGLMPLLGTKQDVALQGDKLSIEVYLILNKERRWQLSLQLS</sequence>
<dbReference type="Pfam" id="PF20451">
    <property type="entry name" value="Calmod_bind_M"/>
    <property type="match status" value="1"/>
</dbReference>
<dbReference type="PANTHER" id="PTHR31713">
    <property type="entry name" value="OS02G0177800 PROTEIN"/>
    <property type="match status" value="1"/>
</dbReference>
<dbReference type="GO" id="GO:0080142">
    <property type="term" value="P:regulation of salicylic acid biosynthetic process"/>
    <property type="evidence" value="ECO:0007669"/>
    <property type="project" value="TreeGrafter"/>
</dbReference>
<protein>
    <submittedName>
        <fullName evidence="3">Calmodulin-binding protein 60 C</fullName>
    </submittedName>
</protein>
<keyword evidence="4" id="KW-1185">Reference proteome</keyword>
<dbReference type="InterPro" id="IPR012416">
    <property type="entry name" value="CBP60"/>
</dbReference>